<keyword evidence="10" id="KW-0812">Transmembrane</keyword>
<evidence type="ECO:0000256" key="6">
    <source>
        <dbReference type="ARBA" id="ARBA00022801"/>
    </source>
</evidence>
<dbReference type="Proteomes" id="UP000009046">
    <property type="component" value="Unassembled WGS sequence"/>
</dbReference>
<feature type="domain" description="Peptidase M13 N-terminal" evidence="12">
    <location>
        <begin position="79"/>
        <end position="526"/>
    </location>
</feature>
<dbReference type="SUPFAM" id="SSF55486">
    <property type="entry name" value="Metalloproteases ('zincins'), catalytic domain"/>
    <property type="match status" value="2"/>
</dbReference>
<evidence type="ECO:0000256" key="8">
    <source>
        <dbReference type="ARBA" id="ARBA00023049"/>
    </source>
</evidence>
<dbReference type="Gene3D" id="1.10.1380.10">
    <property type="entry name" value="Neutral endopeptidase , domain2"/>
    <property type="match status" value="1"/>
</dbReference>
<keyword evidence="5" id="KW-0479">Metal-binding</keyword>
<keyword evidence="10" id="KW-0472">Membrane</keyword>
<dbReference type="Pfam" id="PF01431">
    <property type="entry name" value="Peptidase_M13"/>
    <property type="match status" value="1"/>
</dbReference>
<dbReference type="eggNOG" id="KOG3624">
    <property type="taxonomic scope" value="Eukaryota"/>
</dbReference>
<reference evidence="13" key="2">
    <citation type="submission" date="2007-04" db="EMBL/GenBank/DDBJ databases">
        <title>The genome of the human body louse.</title>
        <authorList>
            <consortium name="The Human Body Louse Genome Consortium"/>
            <person name="Kirkness E."/>
            <person name="Walenz B."/>
            <person name="Hass B."/>
            <person name="Bruggner R."/>
            <person name="Strausberg R."/>
        </authorList>
    </citation>
    <scope>NUCLEOTIDE SEQUENCE</scope>
    <source>
        <strain evidence="13">USDA</strain>
    </source>
</reference>
<reference evidence="13" key="1">
    <citation type="submission" date="2007-04" db="EMBL/GenBank/DDBJ databases">
        <title>Annotation of Pediculus humanus corporis strain USDA.</title>
        <authorList>
            <person name="Kirkness E."/>
            <person name="Hannick L."/>
            <person name="Hass B."/>
            <person name="Bruggner R."/>
            <person name="Lawson D."/>
            <person name="Bidwell S."/>
            <person name="Joardar V."/>
            <person name="Caler E."/>
            <person name="Walenz B."/>
            <person name="Inman J."/>
            <person name="Schobel S."/>
            <person name="Galinsky K."/>
            <person name="Amedeo P."/>
            <person name="Strausberg R."/>
        </authorList>
    </citation>
    <scope>NUCLEOTIDE SEQUENCE</scope>
    <source>
        <strain evidence="13">USDA</strain>
    </source>
</reference>
<feature type="transmembrane region" description="Helical" evidence="10">
    <location>
        <begin position="21"/>
        <end position="47"/>
    </location>
</feature>
<protein>
    <submittedName>
        <fullName evidence="13 14">Zinc metalloprotease, putative</fullName>
        <ecNumber evidence="13">3.4.24.71</ecNumber>
    </submittedName>
</protein>
<dbReference type="EMBL" id="DS235886">
    <property type="protein sequence ID" value="EEB20475.1"/>
    <property type="molecule type" value="Genomic_DNA"/>
</dbReference>
<comment type="cofactor">
    <cofactor evidence="1">
        <name>Zn(2+)</name>
        <dbReference type="ChEBI" id="CHEBI:29105"/>
    </cofactor>
</comment>
<dbReference type="CTD" id="8239874"/>
<dbReference type="InterPro" id="IPR042089">
    <property type="entry name" value="Peptidase_M13_dom_2"/>
</dbReference>
<dbReference type="AlphaFoldDB" id="E0W4B9"/>
<dbReference type="InterPro" id="IPR024079">
    <property type="entry name" value="MetalloPept_cat_dom_sf"/>
</dbReference>
<reference evidence="14" key="3">
    <citation type="submission" date="2021-02" db="UniProtKB">
        <authorList>
            <consortium name="EnsemblMetazoa"/>
        </authorList>
    </citation>
    <scope>IDENTIFICATION</scope>
    <source>
        <strain evidence="14">USDA</strain>
    </source>
</reference>
<dbReference type="PANTHER" id="PTHR11733">
    <property type="entry name" value="ZINC METALLOPROTEASE FAMILY M13 NEPRILYSIN-RELATED"/>
    <property type="match status" value="1"/>
</dbReference>
<keyword evidence="4 13" id="KW-0645">Protease</keyword>
<evidence type="ECO:0000256" key="2">
    <source>
        <dbReference type="ARBA" id="ARBA00004401"/>
    </source>
</evidence>
<evidence type="ECO:0000256" key="10">
    <source>
        <dbReference type="SAM" id="Phobius"/>
    </source>
</evidence>
<dbReference type="PROSITE" id="PS51885">
    <property type="entry name" value="NEPRILYSIN"/>
    <property type="match status" value="1"/>
</dbReference>
<feature type="compositionally biased region" description="Acidic residues" evidence="9">
    <location>
        <begin position="314"/>
        <end position="332"/>
    </location>
</feature>
<accession>E0W4B9</accession>
<evidence type="ECO:0000259" key="12">
    <source>
        <dbReference type="Pfam" id="PF05649"/>
    </source>
</evidence>
<dbReference type="RefSeq" id="XP_002433213.1">
    <property type="nucleotide sequence ID" value="XM_002433168.1"/>
</dbReference>
<dbReference type="InParanoid" id="E0W4B9"/>
<dbReference type="FunCoup" id="E0W4B9">
    <property type="interactions" value="30"/>
</dbReference>
<evidence type="ECO:0000256" key="9">
    <source>
        <dbReference type="SAM" id="MobiDB-lite"/>
    </source>
</evidence>
<evidence type="ECO:0000256" key="4">
    <source>
        <dbReference type="ARBA" id="ARBA00022670"/>
    </source>
</evidence>
<dbReference type="CDD" id="cd08662">
    <property type="entry name" value="M13"/>
    <property type="match status" value="1"/>
</dbReference>
<evidence type="ECO:0000256" key="3">
    <source>
        <dbReference type="ARBA" id="ARBA00007357"/>
    </source>
</evidence>
<evidence type="ECO:0000313" key="14">
    <source>
        <dbReference type="EnsemblMetazoa" id="PHUM617120-PA"/>
    </source>
</evidence>
<dbReference type="PRINTS" id="PR00786">
    <property type="entry name" value="NEPRILYSIN"/>
</dbReference>
<dbReference type="EMBL" id="AAZO01007547">
    <property type="status" value="NOT_ANNOTATED_CDS"/>
    <property type="molecule type" value="Genomic_DNA"/>
</dbReference>
<keyword evidence="15" id="KW-1185">Reference proteome</keyword>
<feature type="domain" description="Peptidase M13 C-terminal" evidence="11">
    <location>
        <begin position="591"/>
        <end position="792"/>
    </location>
</feature>
<dbReference type="GO" id="GO:0046872">
    <property type="term" value="F:metal ion binding"/>
    <property type="evidence" value="ECO:0007669"/>
    <property type="project" value="UniProtKB-KW"/>
</dbReference>
<organism>
    <name type="scientific">Pediculus humanus subsp. corporis</name>
    <name type="common">Body louse</name>
    <dbReference type="NCBI Taxonomy" id="121224"/>
    <lineage>
        <taxon>Eukaryota</taxon>
        <taxon>Metazoa</taxon>
        <taxon>Ecdysozoa</taxon>
        <taxon>Arthropoda</taxon>
        <taxon>Hexapoda</taxon>
        <taxon>Insecta</taxon>
        <taxon>Pterygota</taxon>
        <taxon>Neoptera</taxon>
        <taxon>Paraneoptera</taxon>
        <taxon>Psocodea</taxon>
        <taxon>Troctomorpha</taxon>
        <taxon>Phthiraptera</taxon>
        <taxon>Anoplura</taxon>
        <taxon>Pediculidae</taxon>
        <taxon>Pediculus</taxon>
    </lineage>
</organism>
<dbReference type="InterPro" id="IPR008753">
    <property type="entry name" value="Peptidase_M13_N"/>
</dbReference>
<dbReference type="GO" id="GO:0016485">
    <property type="term" value="P:protein processing"/>
    <property type="evidence" value="ECO:0007669"/>
    <property type="project" value="TreeGrafter"/>
</dbReference>
<gene>
    <name evidence="14" type="primary">8239874</name>
    <name evidence="13" type="ORF">Phum_PHUM617120</name>
</gene>
<name>E0W4B9_PEDHC</name>
<keyword evidence="7" id="KW-0862">Zinc</keyword>
<evidence type="ECO:0000313" key="15">
    <source>
        <dbReference type="Proteomes" id="UP000009046"/>
    </source>
</evidence>
<dbReference type="GO" id="GO:0005886">
    <property type="term" value="C:plasma membrane"/>
    <property type="evidence" value="ECO:0007669"/>
    <property type="project" value="UniProtKB-SubCell"/>
</dbReference>
<evidence type="ECO:0000256" key="7">
    <source>
        <dbReference type="ARBA" id="ARBA00022833"/>
    </source>
</evidence>
<dbReference type="Pfam" id="PF05649">
    <property type="entry name" value="Peptidase_M13_N"/>
    <property type="match status" value="1"/>
</dbReference>
<evidence type="ECO:0000259" key="11">
    <source>
        <dbReference type="Pfam" id="PF01431"/>
    </source>
</evidence>
<sequence length="795" mass="92621">MTKISDLSMRRRKKLGPLEKQLIATSIFLGLLFVTFCILFFTTHYYYNGLLRKNRVCHTSECIESAMTLLQTVDFKQDPCVDFYKYACGNFGTHHPLKENDLYNSWFSEKNTQLNRIILDILKKPVTSYDLKSVKDTKNFYMSCTNKSELNDMGLEPLYEILELLQLSKFVPNNETAENFNLGRTLALAQKYLSQDIFVTLSPGVSNFGFNDLWKRRRRGNVAALENLKKEGKSPNSQTIDIFTKQTKKARIKFMTDIFKKINEDLTNDLESESKNKNVTNFFFNKAVKIMDLASNLHKAVGTTYIYFNKRTDEEEEEEEDEDVDDDDDDDYNVQKNKTERISFAELDVVMRGKNDNVSLSNKIDWEEFLTVLLEKSNKTYDLYDDPLIVENLNYFKSLGKILETTTAETIQSYIWWEIVEQYAKYTTSDVRAIYYKYYQTVYGETSLLSRSQICTNLMKNTMGVALSHEMSVIKNYTLTELKVREMLNDIQGAFEEMVKTTSWLDERTKSVILDKVKGIKKEIGFSNWMTDSIKINKYYEGLDLKESEFLLNIMRVSEWEVQKAIDSLGKFKNNSNDNNFGWFLNPIQVNAYYSHVENAIVIPAGILRSPFYFRGIESLNYGAIGTILGHELTHGFDIEGKNYNKYGELEENLWSENVIDEYEKRAQCFVKQYENFTLYDNQKVNGNFTLAENIADNGGIRESYKAYQIYKGRHGQEPKLPGFENFTHEQLLFLSYANIWCETVTPQYYKSTKDSHSPQRVRVLATLQNMKEFSEAYSCSDDTYMNPLNKCIIW</sequence>
<proteinExistence type="inferred from homology"/>
<dbReference type="VEuPathDB" id="VectorBase:PHUM617120"/>
<dbReference type="GeneID" id="8239874"/>
<dbReference type="InterPro" id="IPR018497">
    <property type="entry name" value="Peptidase_M13_C"/>
</dbReference>
<dbReference type="EnsemblMetazoa" id="PHUM617120-RA">
    <property type="protein sequence ID" value="PHUM617120-PA"/>
    <property type="gene ID" value="PHUM617120"/>
</dbReference>
<feature type="region of interest" description="Disordered" evidence="9">
    <location>
        <begin position="312"/>
        <end position="333"/>
    </location>
</feature>
<dbReference type="HOGENOM" id="CLU_006187_4_0_1"/>
<keyword evidence="6 13" id="KW-0378">Hydrolase</keyword>
<dbReference type="EC" id="3.4.24.71" evidence="13"/>
<dbReference type="OrthoDB" id="6475849at2759"/>
<dbReference type="Gene3D" id="3.40.390.10">
    <property type="entry name" value="Collagenase (Catalytic Domain)"/>
    <property type="match status" value="1"/>
</dbReference>
<evidence type="ECO:0000256" key="5">
    <source>
        <dbReference type="ARBA" id="ARBA00022723"/>
    </source>
</evidence>
<dbReference type="KEGG" id="phu:Phum_PHUM617120"/>
<dbReference type="OMA" id="IMAREAT"/>
<dbReference type="GO" id="GO:0004222">
    <property type="term" value="F:metalloendopeptidase activity"/>
    <property type="evidence" value="ECO:0007669"/>
    <property type="project" value="UniProtKB-EC"/>
</dbReference>
<evidence type="ECO:0000313" key="13">
    <source>
        <dbReference type="EMBL" id="EEB20475.1"/>
    </source>
</evidence>
<comment type="subcellular location">
    <subcellularLocation>
        <location evidence="2">Cell membrane</location>
        <topology evidence="2">Single-pass type II membrane protein</topology>
    </subcellularLocation>
</comment>
<keyword evidence="10" id="KW-1133">Transmembrane helix</keyword>
<evidence type="ECO:0000256" key="1">
    <source>
        <dbReference type="ARBA" id="ARBA00001947"/>
    </source>
</evidence>
<comment type="similarity">
    <text evidence="3">Belongs to the peptidase M13 family.</text>
</comment>
<dbReference type="PANTHER" id="PTHR11733:SF133">
    <property type="entry name" value="PHOSPHATE-REGULATING NEUTRAL ENDOPEPTIDASE PHEX"/>
    <property type="match status" value="1"/>
</dbReference>
<dbReference type="InterPro" id="IPR000718">
    <property type="entry name" value="Peptidase_M13"/>
</dbReference>
<keyword evidence="8 13" id="KW-0482">Metalloprotease</keyword>